<dbReference type="InterPro" id="IPR036249">
    <property type="entry name" value="Thioredoxin-like_sf"/>
</dbReference>
<accession>A0AA90GYL6</accession>
<dbReference type="RefSeq" id="WP_271316507.1">
    <property type="nucleotide sequence ID" value="NZ_JABXJJ020000001.1"/>
</dbReference>
<evidence type="ECO:0000313" key="4">
    <source>
        <dbReference type="EMBL" id="MDI5967966.1"/>
    </source>
</evidence>
<reference evidence="4" key="1">
    <citation type="submission" date="2023-05" db="EMBL/GenBank/DDBJ databases">
        <title>Streptantibioticus silvisoli sp. nov., acidotolerant actinomycetes 1 from pine litter.</title>
        <authorList>
            <person name="Swiecimska M."/>
            <person name="Golinska P."/>
            <person name="Sangal V."/>
            <person name="Wachnowicz B."/>
            <person name="Goodfellow M."/>
        </authorList>
    </citation>
    <scope>NUCLEOTIDE SEQUENCE</scope>
    <source>
        <strain evidence="4">SL13</strain>
    </source>
</reference>
<comment type="similarity">
    <text evidence="1">Belongs to the GST superfamily. NadH family.</text>
</comment>
<dbReference type="PANTHER" id="PTHR42943:SF2">
    <property type="entry name" value="GLUTATHIONE S-TRANSFERASE KAPPA 1"/>
    <property type="match status" value="1"/>
</dbReference>
<dbReference type="EMBL" id="JABXJJ020000001">
    <property type="protein sequence ID" value="MDI5967966.1"/>
    <property type="molecule type" value="Genomic_DNA"/>
</dbReference>
<comment type="catalytic activity">
    <reaction evidence="1">
        <text>2-hydroxychromene-2-carboxylate = (3E)-4-(2-hydroxyphenyl)-2-oxobut-3-enoate</text>
        <dbReference type="Rhea" id="RHEA:27401"/>
        <dbReference type="ChEBI" id="CHEBI:59350"/>
        <dbReference type="ChEBI" id="CHEBI:59353"/>
        <dbReference type="EC" id="5.99.1.4"/>
    </reaction>
</comment>
<dbReference type="Gene3D" id="3.40.30.10">
    <property type="entry name" value="Glutaredoxin"/>
    <property type="match status" value="1"/>
</dbReference>
<feature type="domain" description="DSBA-like thioredoxin" evidence="3">
    <location>
        <begin position="11"/>
        <end position="197"/>
    </location>
</feature>
<sequence>MPKKKKPPRWYFSLRSPYSWFAYRELTERYPDVADALEWIPFWEPDEITQNLLDKAEVELPIVAMSRAKNFYILQDTARLSKARGLKMTWPIDKDPNWEVSHLAYLVAAREGRGREFVEHTYRARWEEARDITRRETMAEIAVQIGLEPGLLANAIDDPAVREQGVECLTSSYHDGLFGVPFFVHGREKFWGADRLRPYVAAFRGQEIEEVERSWQDYDELPRFSAAGGDTGHAGGCG</sequence>
<dbReference type="SUPFAM" id="SSF52833">
    <property type="entry name" value="Thioredoxin-like"/>
    <property type="match status" value="1"/>
</dbReference>
<dbReference type="Pfam" id="PF01323">
    <property type="entry name" value="DSBA"/>
    <property type="match status" value="1"/>
</dbReference>
<dbReference type="InterPro" id="IPR001853">
    <property type="entry name" value="DSBA-like_thioredoxin_dom"/>
</dbReference>
<dbReference type="AlphaFoldDB" id="A0AA90GYL6"/>
<gene>
    <name evidence="4" type="ORF">POF50_001130</name>
</gene>
<protein>
    <recommendedName>
        <fullName evidence="1">2-hydroxychromene-2-carboxylate isomerase</fullName>
        <ecNumber evidence="1">5.99.1.4</ecNumber>
    </recommendedName>
</protein>
<evidence type="ECO:0000259" key="3">
    <source>
        <dbReference type="Pfam" id="PF01323"/>
    </source>
</evidence>
<dbReference type="EC" id="5.99.1.4" evidence="1"/>
<dbReference type="InterPro" id="IPR051924">
    <property type="entry name" value="GST_Kappa/NadH"/>
</dbReference>
<evidence type="ECO:0000256" key="2">
    <source>
        <dbReference type="PIRSR" id="PIRSR006386-1"/>
    </source>
</evidence>
<organism evidence="4">
    <name type="scientific">Streptantibioticus silvisoli</name>
    <dbReference type="NCBI Taxonomy" id="2705255"/>
    <lineage>
        <taxon>Bacteria</taxon>
        <taxon>Bacillati</taxon>
        <taxon>Actinomycetota</taxon>
        <taxon>Actinomycetes</taxon>
        <taxon>Kitasatosporales</taxon>
        <taxon>Streptomycetaceae</taxon>
        <taxon>Streptantibioticus</taxon>
    </lineage>
</organism>
<evidence type="ECO:0000256" key="1">
    <source>
        <dbReference type="PIRNR" id="PIRNR006386"/>
    </source>
</evidence>
<proteinExistence type="inferred from homology"/>
<keyword evidence="1" id="KW-0413">Isomerase</keyword>
<dbReference type="GO" id="GO:0016491">
    <property type="term" value="F:oxidoreductase activity"/>
    <property type="evidence" value="ECO:0007669"/>
    <property type="project" value="InterPro"/>
</dbReference>
<name>A0AA90GYL6_9ACTN</name>
<dbReference type="PIRSF" id="PIRSF006386">
    <property type="entry name" value="HCCAis_GSTk"/>
    <property type="match status" value="1"/>
</dbReference>
<dbReference type="GO" id="GO:0018845">
    <property type="term" value="F:2-hydroxychromene-2-carboxylate isomerase activity"/>
    <property type="evidence" value="ECO:0007669"/>
    <property type="project" value="UniProtKB-UniRule"/>
</dbReference>
<dbReference type="InterPro" id="IPR014440">
    <property type="entry name" value="HCCAis_GSTk"/>
</dbReference>
<dbReference type="PANTHER" id="PTHR42943">
    <property type="entry name" value="GLUTATHIONE S-TRANSFERASE KAPPA"/>
    <property type="match status" value="1"/>
</dbReference>
<comment type="caution">
    <text evidence="4">The sequence shown here is derived from an EMBL/GenBank/DDBJ whole genome shotgun (WGS) entry which is preliminary data.</text>
</comment>
<feature type="active site" description="Nucleophile" evidence="2">
    <location>
        <position position="16"/>
    </location>
</feature>